<dbReference type="Proteomes" id="UP000685013">
    <property type="component" value="Chromosome 19"/>
</dbReference>
<sequence length="92" mass="10735">MEKMATSVQSAHQIVSGELRQANRANLLLHSSPTLQLFKPTNWKFYLPRCRLRREWLTRPARQKADHAFDRHLQLTQRDPHTSVEDNGGHAH</sequence>
<proteinExistence type="predicted"/>
<gene>
    <name evidence="2" type="ORF">SDJN03_28928</name>
</gene>
<dbReference type="EMBL" id="JAGKQH010000019">
    <property type="protein sequence ID" value="KAG6572200.1"/>
    <property type="molecule type" value="Genomic_DNA"/>
</dbReference>
<comment type="caution">
    <text evidence="2">The sequence shown here is derived from an EMBL/GenBank/DDBJ whole genome shotgun (WGS) entry which is preliminary data.</text>
</comment>
<name>A0AAV6LXS4_9ROSI</name>
<evidence type="ECO:0000313" key="3">
    <source>
        <dbReference type="Proteomes" id="UP000685013"/>
    </source>
</evidence>
<feature type="region of interest" description="Disordered" evidence="1">
    <location>
        <begin position="61"/>
        <end position="92"/>
    </location>
</feature>
<evidence type="ECO:0000256" key="1">
    <source>
        <dbReference type="SAM" id="MobiDB-lite"/>
    </source>
</evidence>
<reference evidence="2 3" key="1">
    <citation type="journal article" date="2021" name="Hortic Res">
        <title>The domestication of Cucurbita argyrosperma as revealed by the genome of its wild relative.</title>
        <authorList>
            <person name="Barrera-Redondo J."/>
            <person name="Sanchez-de la Vega G."/>
            <person name="Aguirre-Liguori J.A."/>
            <person name="Castellanos-Morales G."/>
            <person name="Gutierrez-Guerrero Y.T."/>
            <person name="Aguirre-Dugua X."/>
            <person name="Aguirre-Planter E."/>
            <person name="Tenaillon M.I."/>
            <person name="Lira-Saade R."/>
            <person name="Eguiarte L.E."/>
        </authorList>
    </citation>
    <scope>NUCLEOTIDE SEQUENCE [LARGE SCALE GENOMIC DNA]</scope>
    <source>
        <strain evidence="2">JBR-2021</strain>
    </source>
</reference>
<protein>
    <submittedName>
        <fullName evidence="2">Uncharacterized protein</fullName>
    </submittedName>
</protein>
<keyword evidence="3" id="KW-1185">Reference proteome</keyword>
<organism evidence="2 3">
    <name type="scientific">Cucurbita argyrosperma subsp. sororia</name>
    <dbReference type="NCBI Taxonomy" id="37648"/>
    <lineage>
        <taxon>Eukaryota</taxon>
        <taxon>Viridiplantae</taxon>
        <taxon>Streptophyta</taxon>
        <taxon>Embryophyta</taxon>
        <taxon>Tracheophyta</taxon>
        <taxon>Spermatophyta</taxon>
        <taxon>Magnoliopsida</taxon>
        <taxon>eudicotyledons</taxon>
        <taxon>Gunneridae</taxon>
        <taxon>Pentapetalae</taxon>
        <taxon>rosids</taxon>
        <taxon>fabids</taxon>
        <taxon>Cucurbitales</taxon>
        <taxon>Cucurbitaceae</taxon>
        <taxon>Cucurbiteae</taxon>
        <taxon>Cucurbita</taxon>
    </lineage>
</organism>
<evidence type="ECO:0000313" key="2">
    <source>
        <dbReference type="EMBL" id="KAG6572200.1"/>
    </source>
</evidence>
<dbReference type="AlphaFoldDB" id="A0AAV6LXS4"/>
<feature type="non-terminal residue" evidence="2">
    <location>
        <position position="1"/>
    </location>
</feature>
<accession>A0AAV6LXS4</accession>